<evidence type="ECO:0000313" key="4">
    <source>
        <dbReference type="Proteomes" id="UP000823933"/>
    </source>
</evidence>
<keyword evidence="2" id="KW-0732">Signal</keyword>
<reference evidence="3" key="2">
    <citation type="submission" date="2021-04" db="EMBL/GenBank/DDBJ databases">
        <authorList>
            <person name="Gilroy R."/>
        </authorList>
    </citation>
    <scope>NUCLEOTIDE SEQUENCE</scope>
    <source>
        <strain evidence="3">ChiHcolR34-3080</strain>
    </source>
</reference>
<comment type="caution">
    <text evidence="3">The sequence shown here is derived from an EMBL/GenBank/DDBJ whole genome shotgun (WGS) entry which is preliminary data.</text>
</comment>
<gene>
    <name evidence="3" type="ORF">H9890_09630</name>
</gene>
<accession>A0A9D1QCI3</accession>
<dbReference type="Proteomes" id="UP000823933">
    <property type="component" value="Unassembled WGS sequence"/>
</dbReference>
<sequence length="201" mass="20433">MKTNLWTRIRAAGCCAALALALFLAGCTAAASSSTPAPSSSSQALSEAPASQAIPSGEDDTTTAPGVDATENGFTGLTDPTEALSRGLGWGPGTAGTSLKQVAAAASMMDWADENSAASRSADSLNSCLSGWFAGLDAFDQENFAEAWPLIESSAQRILDDPDAQAAWLEDAGVDEVPACSEEDWAAFAGAMNAVVPAPQQ</sequence>
<dbReference type="PROSITE" id="PS51257">
    <property type="entry name" value="PROKAR_LIPOPROTEIN"/>
    <property type="match status" value="1"/>
</dbReference>
<protein>
    <submittedName>
        <fullName evidence="3">Uncharacterized protein</fullName>
    </submittedName>
</protein>
<feature type="compositionally biased region" description="Low complexity" evidence="1">
    <location>
        <begin position="35"/>
        <end position="53"/>
    </location>
</feature>
<name>A0A9D1QCI3_9FIRM</name>
<feature type="signal peptide" evidence="2">
    <location>
        <begin position="1"/>
        <end position="30"/>
    </location>
</feature>
<evidence type="ECO:0000256" key="1">
    <source>
        <dbReference type="SAM" id="MobiDB-lite"/>
    </source>
</evidence>
<feature type="region of interest" description="Disordered" evidence="1">
    <location>
        <begin position="35"/>
        <end position="92"/>
    </location>
</feature>
<evidence type="ECO:0000313" key="3">
    <source>
        <dbReference type="EMBL" id="HIW09642.1"/>
    </source>
</evidence>
<proteinExistence type="predicted"/>
<organism evidence="3 4">
    <name type="scientific">Candidatus Faecalibacterium intestinigallinarum</name>
    <dbReference type="NCBI Taxonomy" id="2838581"/>
    <lineage>
        <taxon>Bacteria</taxon>
        <taxon>Bacillati</taxon>
        <taxon>Bacillota</taxon>
        <taxon>Clostridia</taxon>
        <taxon>Eubacteriales</taxon>
        <taxon>Oscillospiraceae</taxon>
        <taxon>Faecalibacterium</taxon>
    </lineage>
</organism>
<dbReference type="AlphaFoldDB" id="A0A9D1QCI3"/>
<feature type="chain" id="PRO_5039149206" evidence="2">
    <location>
        <begin position="31"/>
        <end position="201"/>
    </location>
</feature>
<dbReference type="EMBL" id="DXHQ01000110">
    <property type="protein sequence ID" value="HIW09642.1"/>
    <property type="molecule type" value="Genomic_DNA"/>
</dbReference>
<evidence type="ECO:0000256" key="2">
    <source>
        <dbReference type="SAM" id="SignalP"/>
    </source>
</evidence>
<reference evidence="3" key="1">
    <citation type="journal article" date="2021" name="PeerJ">
        <title>Extensive microbial diversity within the chicken gut microbiome revealed by metagenomics and culture.</title>
        <authorList>
            <person name="Gilroy R."/>
            <person name="Ravi A."/>
            <person name="Getino M."/>
            <person name="Pursley I."/>
            <person name="Horton D.L."/>
            <person name="Alikhan N.F."/>
            <person name="Baker D."/>
            <person name="Gharbi K."/>
            <person name="Hall N."/>
            <person name="Watson M."/>
            <person name="Adriaenssens E.M."/>
            <person name="Foster-Nyarko E."/>
            <person name="Jarju S."/>
            <person name="Secka A."/>
            <person name="Antonio M."/>
            <person name="Oren A."/>
            <person name="Chaudhuri R.R."/>
            <person name="La Ragione R."/>
            <person name="Hildebrand F."/>
            <person name="Pallen M.J."/>
        </authorList>
    </citation>
    <scope>NUCLEOTIDE SEQUENCE</scope>
    <source>
        <strain evidence="3">ChiHcolR34-3080</strain>
    </source>
</reference>